<reference evidence="1" key="1">
    <citation type="journal article" date="2023" name="Insect Mol. Biol.">
        <title>Genome sequencing provides insights into the evolution of gene families encoding plant cell wall-degrading enzymes in longhorned beetles.</title>
        <authorList>
            <person name="Shin N.R."/>
            <person name="Okamura Y."/>
            <person name="Kirsch R."/>
            <person name="Pauchet Y."/>
        </authorList>
    </citation>
    <scope>NUCLEOTIDE SEQUENCE</scope>
    <source>
        <strain evidence="1">MMC_N1</strain>
    </source>
</reference>
<gene>
    <name evidence="1" type="ORF">NQ317_003647</name>
</gene>
<protein>
    <submittedName>
        <fullName evidence="1">Uncharacterized protein</fullName>
    </submittedName>
</protein>
<name>A0ABQ9JHI4_9CUCU</name>
<dbReference type="EMBL" id="JAPWTJ010000589">
    <property type="protein sequence ID" value="KAJ8977093.1"/>
    <property type="molecule type" value="Genomic_DNA"/>
</dbReference>
<evidence type="ECO:0000313" key="2">
    <source>
        <dbReference type="Proteomes" id="UP001162164"/>
    </source>
</evidence>
<keyword evidence="2" id="KW-1185">Reference proteome</keyword>
<proteinExistence type="predicted"/>
<organism evidence="1 2">
    <name type="scientific">Molorchus minor</name>
    <dbReference type="NCBI Taxonomy" id="1323400"/>
    <lineage>
        <taxon>Eukaryota</taxon>
        <taxon>Metazoa</taxon>
        <taxon>Ecdysozoa</taxon>
        <taxon>Arthropoda</taxon>
        <taxon>Hexapoda</taxon>
        <taxon>Insecta</taxon>
        <taxon>Pterygota</taxon>
        <taxon>Neoptera</taxon>
        <taxon>Endopterygota</taxon>
        <taxon>Coleoptera</taxon>
        <taxon>Polyphaga</taxon>
        <taxon>Cucujiformia</taxon>
        <taxon>Chrysomeloidea</taxon>
        <taxon>Cerambycidae</taxon>
        <taxon>Lamiinae</taxon>
        <taxon>Monochamini</taxon>
        <taxon>Molorchus</taxon>
    </lineage>
</organism>
<accession>A0ABQ9JHI4</accession>
<comment type="caution">
    <text evidence="1">The sequence shown here is derived from an EMBL/GenBank/DDBJ whole genome shotgun (WGS) entry which is preliminary data.</text>
</comment>
<sequence>MTFVLLKTMIPRVINNIPKLVEIGEFIPKSYVQKLKTDSYSAVARILSYVSTKIPVHRYVFSYKS</sequence>
<evidence type="ECO:0000313" key="1">
    <source>
        <dbReference type="EMBL" id="KAJ8977093.1"/>
    </source>
</evidence>
<dbReference type="Proteomes" id="UP001162164">
    <property type="component" value="Unassembled WGS sequence"/>
</dbReference>